<dbReference type="AlphaFoldDB" id="A0A4Y7Q7Z6"/>
<reference evidence="2 3" key="1">
    <citation type="submission" date="2018-06" db="EMBL/GenBank/DDBJ databases">
        <title>A transcriptomic atlas of mushroom development highlights an independent origin of complex multicellularity.</title>
        <authorList>
            <consortium name="DOE Joint Genome Institute"/>
            <person name="Krizsan K."/>
            <person name="Almasi E."/>
            <person name="Merenyi Z."/>
            <person name="Sahu N."/>
            <person name="Viragh M."/>
            <person name="Koszo T."/>
            <person name="Mondo S."/>
            <person name="Kiss B."/>
            <person name="Balint B."/>
            <person name="Kues U."/>
            <person name="Barry K."/>
            <person name="Hegedus J.C."/>
            <person name="Henrissat B."/>
            <person name="Johnson J."/>
            <person name="Lipzen A."/>
            <person name="Ohm R."/>
            <person name="Nagy I."/>
            <person name="Pangilinan J."/>
            <person name="Yan J."/>
            <person name="Xiong Y."/>
            <person name="Grigoriev I.V."/>
            <person name="Hibbett D.S."/>
            <person name="Nagy L.G."/>
        </authorList>
    </citation>
    <scope>NUCLEOTIDE SEQUENCE [LARGE SCALE GENOMIC DNA]</scope>
    <source>
        <strain evidence="2 3">SZMC22713</strain>
    </source>
</reference>
<dbReference type="PANTHER" id="PTHR33604">
    <property type="entry name" value="OSJNBA0004B13.7 PROTEIN"/>
    <property type="match status" value="1"/>
</dbReference>
<organism evidence="2 3">
    <name type="scientific">Rickenella mellea</name>
    <dbReference type="NCBI Taxonomy" id="50990"/>
    <lineage>
        <taxon>Eukaryota</taxon>
        <taxon>Fungi</taxon>
        <taxon>Dikarya</taxon>
        <taxon>Basidiomycota</taxon>
        <taxon>Agaricomycotina</taxon>
        <taxon>Agaricomycetes</taxon>
        <taxon>Hymenochaetales</taxon>
        <taxon>Rickenellaceae</taxon>
        <taxon>Rickenella</taxon>
    </lineage>
</organism>
<dbReference type="InterPro" id="IPR029044">
    <property type="entry name" value="Nucleotide-diphossugar_trans"/>
</dbReference>
<protein>
    <submittedName>
        <fullName evidence="2">Uncharacterized protein</fullName>
    </submittedName>
</protein>
<accession>A0A4Y7Q7Z6</accession>
<dbReference type="Gene3D" id="3.90.550.10">
    <property type="entry name" value="Spore Coat Polysaccharide Biosynthesis Protein SpsA, Chain A"/>
    <property type="match status" value="1"/>
</dbReference>
<dbReference type="VEuPathDB" id="FungiDB:BD410DRAFT_856826"/>
<evidence type="ECO:0000313" key="3">
    <source>
        <dbReference type="Proteomes" id="UP000294933"/>
    </source>
</evidence>
<dbReference type="Proteomes" id="UP000294933">
    <property type="component" value="Unassembled WGS sequence"/>
</dbReference>
<dbReference type="OrthoDB" id="2020070at2759"/>
<gene>
    <name evidence="2" type="ORF">BD410DRAFT_856826</name>
</gene>
<evidence type="ECO:0000256" key="1">
    <source>
        <dbReference type="SAM" id="MobiDB-lite"/>
    </source>
</evidence>
<dbReference type="SUPFAM" id="SSF53448">
    <property type="entry name" value="Nucleotide-diphospho-sugar transferases"/>
    <property type="match status" value="1"/>
</dbReference>
<evidence type="ECO:0000313" key="2">
    <source>
        <dbReference type="EMBL" id="TDL23787.1"/>
    </source>
</evidence>
<keyword evidence="3" id="KW-1185">Reference proteome</keyword>
<feature type="region of interest" description="Disordered" evidence="1">
    <location>
        <begin position="1"/>
        <end position="30"/>
    </location>
</feature>
<feature type="compositionally biased region" description="Basic and acidic residues" evidence="1">
    <location>
        <begin position="1"/>
        <end position="11"/>
    </location>
</feature>
<dbReference type="PANTHER" id="PTHR33604:SF3">
    <property type="entry name" value="OSJNBA0004B13.7 PROTEIN"/>
    <property type="match status" value="1"/>
</dbReference>
<proteinExistence type="predicted"/>
<dbReference type="STRING" id="50990.A0A4Y7Q7Z6"/>
<name>A0A4Y7Q7Z6_9AGAM</name>
<sequence length="778" mass="87373">MLPSKLMKDRTPAPTRNGAQHDTFDSRNSHDHEILRRAPHDDSSNKLNNTDAHFIESNSLTAILPVDMATHLNLSDALHSLLVEETMVDLIMIICPPHVCAILHSTLSSRHGGILSEISLFPWLHGVSPGFAMIEATSHVTTDWTLFLGNEGLHGLDLHVQDQLINPVFTGLPAGPCGAIAHAQSISCLQSVGTHAPAHFLVPPFVAPTRLFQNLTVNSTSEINSWATLGREVSNGSSDRVGGFVLGTSPQMNDWCNHICHERSVGLDPSAVTRFHPDGTAPSRILPDPSLQRNATTSNLGRLLVSIILSSKENLKSFSPAICKMIDNKHDVRVLLLNTTAVEDDGKMCDVPYTEFRSTIKRSHLADDAIFWLTAFLHDSEIRIYSSSTKLSSFHSRSPGIEIPDAELLYADWIGSLTGEELRNWHKPRIEISVITNDRPTSLHRLLASLQSSRFFGDSVDVRINMEQTADKNTQQLVKDFRWDHGRVFVHHRVIHAGLFQAVVESWYPQTDDSYGLILEDDVELSPLFYAWVKLTLLRFRYGSKENLSPSLFGISLYQQKNTELRPEGRKPFNAQAVFDAHGLPYSNTPYLSQVPCSWGAVYFPEHWREFHSYLAIRLSQSVLPIDEPIVLNVRSNNWTKSWKKYFIELVYLRGYVMLYPNYPNFVSFSTNHLEVGSHVKDSPRHIYNEKLYLFDLPLMVLPNDTQNDEGIVKLLDLPQKSMPSWSELPVMDLVGLVSSEDALSARGRRRRDELMGCDVIAGTGSFDPRELFMCDGG</sequence>
<dbReference type="EMBL" id="ML170169">
    <property type="protein sequence ID" value="TDL23787.1"/>
    <property type="molecule type" value="Genomic_DNA"/>
</dbReference>